<keyword evidence="2" id="KW-0805">Transcription regulation</keyword>
<accession>A0AAV6JDS5</accession>
<keyword evidence="4" id="KW-0804">Transcription</keyword>
<evidence type="ECO:0000313" key="7">
    <source>
        <dbReference type="EMBL" id="KAG5539346.1"/>
    </source>
</evidence>
<keyword evidence="5" id="KW-0539">Nucleus</keyword>
<keyword evidence="8" id="KW-1185">Reference proteome</keyword>
<protein>
    <submittedName>
        <fullName evidence="7">Uncharacterized protein</fullName>
    </submittedName>
</protein>
<evidence type="ECO:0000256" key="6">
    <source>
        <dbReference type="SAM" id="MobiDB-lite"/>
    </source>
</evidence>
<dbReference type="GO" id="GO:0003677">
    <property type="term" value="F:DNA binding"/>
    <property type="evidence" value="ECO:0007669"/>
    <property type="project" value="UniProtKB-KW"/>
</dbReference>
<feature type="compositionally biased region" description="Acidic residues" evidence="6">
    <location>
        <begin position="130"/>
        <end position="144"/>
    </location>
</feature>
<reference evidence="7" key="1">
    <citation type="submission" date="2020-08" db="EMBL/GenBank/DDBJ databases">
        <title>Plant Genome Project.</title>
        <authorList>
            <person name="Zhang R.-G."/>
        </authorList>
    </citation>
    <scope>NUCLEOTIDE SEQUENCE</scope>
    <source>
        <strain evidence="7">WSP0</strain>
        <tissue evidence="7">Leaf</tissue>
    </source>
</reference>
<proteinExistence type="inferred from homology"/>
<evidence type="ECO:0000313" key="8">
    <source>
        <dbReference type="Proteomes" id="UP000823749"/>
    </source>
</evidence>
<dbReference type="AlphaFoldDB" id="A0AAV6JDS5"/>
<comment type="similarity">
    <text evidence="1">Belongs to the bZIP family.</text>
</comment>
<evidence type="ECO:0000256" key="4">
    <source>
        <dbReference type="ARBA" id="ARBA00023163"/>
    </source>
</evidence>
<evidence type="ECO:0000256" key="1">
    <source>
        <dbReference type="ARBA" id="ARBA00007163"/>
    </source>
</evidence>
<keyword evidence="3" id="KW-0238">DNA-binding</keyword>
<comment type="caution">
    <text evidence="7">The sequence shown here is derived from an EMBL/GenBank/DDBJ whole genome shotgun (WGS) entry which is preliminary data.</text>
</comment>
<organism evidence="7 8">
    <name type="scientific">Rhododendron griersonianum</name>
    <dbReference type="NCBI Taxonomy" id="479676"/>
    <lineage>
        <taxon>Eukaryota</taxon>
        <taxon>Viridiplantae</taxon>
        <taxon>Streptophyta</taxon>
        <taxon>Embryophyta</taxon>
        <taxon>Tracheophyta</taxon>
        <taxon>Spermatophyta</taxon>
        <taxon>Magnoliopsida</taxon>
        <taxon>eudicotyledons</taxon>
        <taxon>Gunneridae</taxon>
        <taxon>Pentapetalae</taxon>
        <taxon>asterids</taxon>
        <taxon>Ericales</taxon>
        <taxon>Ericaceae</taxon>
        <taxon>Ericoideae</taxon>
        <taxon>Rhodoreae</taxon>
        <taxon>Rhododendron</taxon>
    </lineage>
</organism>
<feature type="region of interest" description="Disordered" evidence="6">
    <location>
        <begin position="53"/>
        <end position="151"/>
    </location>
</feature>
<evidence type="ECO:0000256" key="2">
    <source>
        <dbReference type="ARBA" id="ARBA00023015"/>
    </source>
</evidence>
<dbReference type="Proteomes" id="UP000823749">
    <property type="component" value="Chromosome 7"/>
</dbReference>
<sequence>MDNVAGGLAKVRKGRRSSGGTKRRRKRPARLRRVWVTSESGLNSRSVFVGGSTELYDVGIDHGGADKARRRESSGRTGLPAPERGSGYGLPKGQDNDAAGTVGIPSLQAMQKKSGVPARSTTSGSSREQSDDDDEAEGEMEALENMDPADAKRARRVRTFTILSFTHAAGPQPQPTPLRTSSSPFDIFRSLSLAVITPSPSIIAASSFVLDLPLLRFP</sequence>
<gene>
    <name evidence="7" type="ORF">RHGRI_019788</name>
</gene>
<feature type="compositionally biased region" description="Basic residues" evidence="6">
    <location>
        <begin position="10"/>
        <end position="32"/>
    </location>
</feature>
<feature type="compositionally biased region" description="Basic and acidic residues" evidence="6">
    <location>
        <begin position="59"/>
        <end position="74"/>
    </location>
</feature>
<evidence type="ECO:0000256" key="5">
    <source>
        <dbReference type="ARBA" id="ARBA00023242"/>
    </source>
</evidence>
<dbReference type="PANTHER" id="PTHR46408:SF10">
    <property type="entry name" value="BASIC LEUCINE ZIPPER 63"/>
    <property type="match status" value="1"/>
</dbReference>
<dbReference type="EMBL" id="JACTNZ010000007">
    <property type="protein sequence ID" value="KAG5539346.1"/>
    <property type="molecule type" value="Genomic_DNA"/>
</dbReference>
<evidence type="ECO:0000256" key="3">
    <source>
        <dbReference type="ARBA" id="ARBA00023125"/>
    </source>
</evidence>
<name>A0AAV6JDS5_9ERIC</name>
<dbReference type="PANTHER" id="PTHR46408">
    <property type="entry name" value="BASIC LEUCINE ZIPPER 63"/>
    <property type="match status" value="1"/>
</dbReference>
<feature type="region of interest" description="Disordered" evidence="6">
    <location>
        <begin position="1"/>
        <end position="32"/>
    </location>
</feature>